<keyword evidence="2" id="KW-1185">Reference proteome</keyword>
<evidence type="ECO:0000313" key="1">
    <source>
        <dbReference type="EMBL" id="KAJ9079255.1"/>
    </source>
</evidence>
<reference evidence="1" key="1">
    <citation type="submission" date="2022-04" db="EMBL/GenBank/DDBJ databases">
        <title>Genome of the entomopathogenic fungus Entomophthora muscae.</title>
        <authorList>
            <person name="Elya C."/>
            <person name="Lovett B.R."/>
            <person name="Lee E."/>
            <person name="Macias A.M."/>
            <person name="Hajek A.E."/>
            <person name="De Bivort B.L."/>
            <person name="Kasson M.T."/>
            <person name="De Fine Licht H.H."/>
            <person name="Stajich J.E."/>
        </authorList>
    </citation>
    <scope>NUCLEOTIDE SEQUENCE</scope>
    <source>
        <strain evidence="1">Berkeley</strain>
    </source>
</reference>
<gene>
    <name evidence="1" type="ORF">DSO57_1037318</name>
</gene>
<evidence type="ECO:0000313" key="2">
    <source>
        <dbReference type="Proteomes" id="UP001165960"/>
    </source>
</evidence>
<sequence>MADESYSGGTGSETVRAVRIAIDRGGTFTDCYATWEAQVKSGGNVSWEPQELVTKLLSQDPEHYDDAPTEGIRRLMSNIFQREIPRRKGIEIDLIETIRMGTTVATNALLERKGSRMALVTTQGFADMLEIGTQARPDIFDLSCRRPELLYEKVVEVEERVIPATKGEGLVDTISGEKIRIIRSPDLKKIKHLLMQLQRDGIEAVAVCFLHSYLFPDHEKQVGQLAREVGFSQITLSSELTPMVKAVPRGHSACVDAYLTPHIRDYLDSFAKGFKGNIEGKLLFMQSDGGLSDATRFSGLRAILSGPAGGAVGCARTAYDAEQLPVIGFDMGGTSTDVTRFDGEYRHVFETVTAGVAIQTPQLEIVTVAAGGGSRLLYQDGLFKVGPQSVGALPGPVCYRKGGQLAITDANLALGRIQPDLFPAIFGPGENQPLDVEAATESFSKLADAIHGMSADQVAHGFIKVANEAMSRPIRALTESKGWDTKDHVLCSFGGAGGQHACALADSLGISTVVIHHHASILSAYGLSLAEEVYETQEPAAASFPQDSHILVQRISHLQAKAQGALGGNGVQLATFLNIRYQGTDCSLMVAVDDDLRGCQADFEKAHKHEFGFTLPDRSVVVDDIRVRATKVTSKNPIQSIFSEAATLPRASPKQSPLMRSIYFEGGRRTVPVYRLSQLGVGEEARGPALIVEPNSSIVIEEGWAALSTSKQLLVTRTAPASTNLGGLEVDPVRLAIFANRFMGIAEQMGRTLQLTAVSTNIKERLDFSCALFGPDGGLVANAPHIPVHLGSLSFAVKYQMQYYSQGEGLDPGDVIVTNHPAAGGSHLPDITVITPVFHEDTIVFFVASRGHHADIGGILPGSMPPHSTHLTQEGAAILSYKLVRKGIFQTEGITALLTDATHASGTRCLKDNISDLHAQVAANNKGILLVQALIAQCGLASVHAYMVYIRNNAESAVRRLLASKVPEGQENLQLYGEDRMDDGSPIRLHISILRDGSAIFDFAGTGSQVRANFNAPLAVSHSAIMYCLRCLVDCDIPLNSGCLAPLRIIVPEGCLLNPSPDAAVVGGNVTTSQRVCDVVFRAFGACGASQGCCNNLTFGNGSFGYYETIAGGSGAGPHWVGCSGTHTHMTNTRITDPEILERRYPVLLHQFSLRKGSGGSGKFRGGDGVVREMEFLVPLQVSILSERRTLAPYGIFGGSNGHRGINLLRLADPASTSPTLFPPNWDGGVSSELPSLISIGGRATLEAKPHDRIILLTPGGGGYGTC</sequence>
<dbReference type="EMBL" id="QTSX02001815">
    <property type="protein sequence ID" value="KAJ9079255.1"/>
    <property type="molecule type" value="Genomic_DNA"/>
</dbReference>
<protein>
    <submittedName>
        <fullName evidence="1">Uncharacterized protein</fullName>
    </submittedName>
</protein>
<proteinExistence type="predicted"/>
<accession>A0ACC2TWW2</accession>
<comment type="caution">
    <text evidence="1">The sequence shown here is derived from an EMBL/GenBank/DDBJ whole genome shotgun (WGS) entry which is preliminary data.</text>
</comment>
<dbReference type="Proteomes" id="UP001165960">
    <property type="component" value="Unassembled WGS sequence"/>
</dbReference>
<name>A0ACC2TWW2_9FUNG</name>
<organism evidence="1 2">
    <name type="scientific">Entomophthora muscae</name>
    <dbReference type="NCBI Taxonomy" id="34485"/>
    <lineage>
        <taxon>Eukaryota</taxon>
        <taxon>Fungi</taxon>
        <taxon>Fungi incertae sedis</taxon>
        <taxon>Zoopagomycota</taxon>
        <taxon>Entomophthoromycotina</taxon>
        <taxon>Entomophthoromycetes</taxon>
        <taxon>Entomophthorales</taxon>
        <taxon>Entomophthoraceae</taxon>
        <taxon>Entomophthora</taxon>
    </lineage>
</organism>